<evidence type="ECO:0000259" key="1">
    <source>
        <dbReference type="Pfam" id="PF12146"/>
    </source>
</evidence>
<feature type="domain" description="Serine aminopeptidase S33" evidence="1">
    <location>
        <begin position="51"/>
        <end position="308"/>
    </location>
</feature>
<protein>
    <submittedName>
        <fullName evidence="2">Lysophospholipase L2</fullName>
        <ecNumber evidence="2">3.1.1.5</ecNumber>
    </submittedName>
</protein>
<name>A0ABN8E8B3_9VIBR</name>
<dbReference type="EC" id="3.1.1.5" evidence="2"/>
<accession>A0ABN8E8B3</accession>
<evidence type="ECO:0000313" key="3">
    <source>
        <dbReference type="Proteomes" id="UP000838748"/>
    </source>
</evidence>
<dbReference type="SUPFAM" id="SSF53474">
    <property type="entry name" value="alpha/beta-Hydrolases"/>
    <property type="match status" value="1"/>
</dbReference>
<dbReference type="InterPro" id="IPR022742">
    <property type="entry name" value="Hydrolase_4"/>
</dbReference>
<dbReference type="GO" id="GO:0004622">
    <property type="term" value="F:phosphatidylcholine lysophospholipase activity"/>
    <property type="evidence" value="ECO:0007669"/>
    <property type="project" value="UniProtKB-EC"/>
</dbReference>
<keyword evidence="3" id="KW-1185">Reference proteome</keyword>
<dbReference type="InterPro" id="IPR051044">
    <property type="entry name" value="MAG_DAG_Lipase"/>
</dbReference>
<dbReference type="EMBL" id="CAKLDM010000003">
    <property type="protein sequence ID" value="CAH0542651.1"/>
    <property type="molecule type" value="Genomic_DNA"/>
</dbReference>
<proteinExistence type="predicted"/>
<dbReference type="InterPro" id="IPR029058">
    <property type="entry name" value="AB_hydrolase_fold"/>
</dbReference>
<organism evidence="2 3">
    <name type="scientific">Vibrio marisflavi CECT 7928</name>
    <dbReference type="NCBI Taxonomy" id="634439"/>
    <lineage>
        <taxon>Bacteria</taxon>
        <taxon>Pseudomonadati</taxon>
        <taxon>Pseudomonadota</taxon>
        <taxon>Gammaproteobacteria</taxon>
        <taxon>Vibrionales</taxon>
        <taxon>Vibrionaceae</taxon>
        <taxon>Vibrio</taxon>
    </lineage>
</organism>
<dbReference type="PANTHER" id="PTHR11614">
    <property type="entry name" value="PHOSPHOLIPASE-RELATED"/>
    <property type="match status" value="1"/>
</dbReference>
<gene>
    <name evidence="2" type="primary">pldB</name>
    <name evidence="2" type="ORF">VMF7928_04138</name>
</gene>
<dbReference type="Proteomes" id="UP000838748">
    <property type="component" value="Unassembled WGS sequence"/>
</dbReference>
<dbReference type="Pfam" id="PF12146">
    <property type="entry name" value="Hydrolase_4"/>
    <property type="match status" value="1"/>
</dbReference>
<reference evidence="2" key="1">
    <citation type="submission" date="2021-11" db="EMBL/GenBank/DDBJ databases">
        <authorList>
            <person name="Rodrigo-Torres L."/>
            <person name="Arahal R. D."/>
            <person name="Lucena T."/>
        </authorList>
    </citation>
    <scope>NUCLEOTIDE SEQUENCE</scope>
    <source>
        <strain evidence="2">CECT 7928</strain>
    </source>
</reference>
<keyword evidence="2" id="KW-0378">Hydrolase</keyword>
<evidence type="ECO:0000313" key="2">
    <source>
        <dbReference type="EMBL" id="CAH0542651.1"/>
    </source>
</evidence>
<sequence>MKNQTLFTQETNFEKVINHAAAALWENREEGFATSRVDKTKLYWCKLTSAEHQKAVVVVNGRIESTWKYQELFYELFMQGYDVYSFDHRGQGLSERLIKDKEMGYVYDFNDYVEDMSHLLKTFDLAHYDKKYLLAHSMGSTISTRYMQTYTNHIFDAACLVAPMYGVPMPVWLKPIAIPLTQIITAFYPKTNYAPGYSRYQAKPFKGNLLSQSELRYRWFRDLYESKPELKVGGPSIRWVWQGLMAAKQCLQMARHIQIPVQIIQGKEDRIVSNKSQLAFFQRLQKENSKAEFIAVEGAKHELMFEKDSCRNQVLNSLLTFFTKH</sequence>
<comment type="caution">
    <text evidence="2">The sequence shown here is derived from an EMBL/GenBank/DDBJ whole genome shotgun (WGS) entry which is preliminary data.</text>
</comment>
<dbReference type="Gene3D" id="3.40.50.1820">
    <property type="entry name" value="alpha/beta hydrolase"/>
    <property type="match status" value="1"/>
</dbReference>